<dbReference type="EMBL" id="JACVVK020000001">
    <property type="protein sequence ID" value="KAK7508704.1"/>
    <property type="molecule type" value="Genomic_DNA"/>
</dbReference>
<organism evidence="1 2">
    <name type="scientific">Batillaria attramentaria</name>
    <dbReference type="NCBI Taxonomy" id="370345"/>
    <lineage>
        <taxon>Eukaryota</taxon>
        <taxon>Metazoa</taxon>
        <taxon>Spiralia</taxon>
        <taxon>Lophotrochozoa</taxon>
        <taxon>Mollusca</taxon>
        <taxon>Gastropoda</taxon>
        <taxon>Caenogastropoda</taxon>
        <taxon>Sorbeoconcha</taxon>
        <taxon>Cerithioidea</taxon>
        <taxon>Batillariidae</taxon>
        <taxon>Batillaria</taxon>
    </lineage>
</organism>
<reference evidence="1 2" key="1">
    <citation type="journal article" date="2023" name="Sci. Data">
        <title>Genome assembly of the Korean intertidal mud-creeper Batillaria attramentaria.</title>
        <authorList>
            <person name="Patra A.K."/>
            <person name="Ho P.T."/>
            <person name="Jun S."/>
            <person name="Lee S.J."/>
            <person name="Kim Y."/>
            <person name="Won Y.J."/>
        </authorList>
    </citation>
    <scope>NUCLEOTIDE SEQUENCE [LARGE SCALE GENOMIC DNA]</scope>
    <source>
        <strain evidence="1">Wonlab-2016</strain>
    </source>
</reference>
<comment type="caution">
    <text evidence="1">The sequence shown here is derived from an EMBL/GenBank/DDBJ whole genome shotgun (WGS) entry which is preliminary data.</text>
</comment>
<proteinExistence type="predicted"/>
<keyword evidence="2" id="KW-1185">Reference proteome</keyword>
<name>A0ABD0MC57_9CAEN</name>
<evidence type="ECO:0000313" key="2">
    <source>
        <dbReference type="Proteomes" id="UP001519460"/>
    </source>
</evidence>
<protein>
    <submittedName>
        <fullName evidence="1">Uncharacterized protein</fullName>
    </submittedName>
</protein>
<evidence type="ECO:0000313" key="1">
    <source>
        <dbReference type="EMBL" id="KAK7508704.1"/>
    </source>
</evidence>
<dbReference type="Proteomes" id="UP001519460">
    <property type="component" value="Unassembled WGS sequence"/>
</dbReference>
<gene>
    <name evidence="1" type="ORF">BaRGS_00000270</name>
</gene>
<accession>A0ABD0MC57</accession>
<dbReference type="AlphaFoldDB" id="A0ABD0MC57"/>
<sequence length="100" mass="11646">MVITLWVSKNKCSPRWSKNYPRAERSQCSPMFDFGFQHRTLWTGQQILKSRCKQLLDVLPTLRMEMATTLLSIKEQLHPSVLAGQRILLVWHFPSVAPHV</sequence>